<dbReference type="AlphaFoldDB" id="A0A484WSK7"/>
<evidence type="ECO:0000313" key="2">
    <source>
        <dbReference type="EMBL" id="VFS14938.1"/>
    </source>
</evidence>
<organism evidence="2 3">
    <name type="scientific">Enterobacter cancerogenus</name>
    <dbReference type="NCBI Taxonomy" id="69218"/>
    <lineage>
        <taxon>Bacteria</taxon>
        <taxon>Pseudomonadati</taxon>
        <taxon>Pseudomonadota</taxon>
        <taxon>Gammaproteobacteria</taxon>
        <taxon>Enterobacterales</taxon>
        <taxon>Enterobacteriaceae</taxon>
        <taxon>Enterobacter</taxon>
        <taxon>Enterobacter cloacae complex</taxon>
    </lineage>
</organism>
<dbReference type="EMBL" id="CAADIW010000005">
    <property type="protein sequence ID" value="VFS14938.1"/>
    <property type="molecule type" value="Genomic_DNA"/>
</dbReference>
<sequence>MKKTILTVLLLLPCMALATDAAFEAGASFGKGNSAAGTNSLKNPDAVTGAIPGYTANPPEKGYYGGVSGGDGGLAGKGQAALQGNDAAQSVISSGTKNPAPTIDPNAPFITIGKNAEGTADGIMNGTSQQCKETTVSKSTFENFTCDRDVAVIQTCGRTASITGHYEDNYSYKTITIDSDNLDVSSPEVTFTMPERNGLYSDNELHI</sequence>
<reference evidence="2 3" key="1">
    <citation type="submission" date="2019-03" db="EMBL/GenBank/DDBJ databases">
        <authorList>
            <consortium name="Pathogen Informatics"/>
        </authorList>
    </citation>
    <scope>NUCLEOTIDE SEQUENCE [LARGE SCALE GENOMIC DNA]</scope>
    <source>
        <strain evidence="2 3">NCTC12126</strain>
    </source>
</reference>
<feature type="signal peptide" evidence="1">
    <location>
        <begin position="1"/>
        <end position="18"/>
    </location>
</feature>
<evidence type="ECO:0000256" key="1">
    <source>
        <dbReference type="SAM" id="SignalP"/>
    </source>
</evidence>
<feature type="chain" id="PRO_5019836053" evidence="1">
    <location>
        <begin position="19"/>
        <end position="207"/>
    </location>
</feature>
<keyword evidence="1" id="KW-0732">Signal</keyword>
<proteinExistence type="predicted"/>
<dbReference type="Proteomes" id="UP000351155">
    <property type="component" value="Unassembled WGS sequence"/>
</dbReference>
<accession>A0A484WSK7</accession>
<evidence type="ECO:0000313" key="3">
    <source>
        <dbReference type="Proteomes" id="UP000351155"/>
    </source>
</evidence>
<name>A0A484WSK7_9ENTR</name>
<protein>
    <submittedName>
        <fullName evidence="2">Conjugal transfer mating pair stabilization protein TraN</fullName>
    </submittedName>
</protein>
<gene>
    <name evidence="2" type="ORF">NCTC12126_01011</name>
</gene>